<protein>
    <recommendedName>
        <fullName evidence="3">Lipoprotein</fullName>
    </recommendedName>
</protein>
<evidence type="ECO:0000313" key="1">
    <source>
        <dbReference type="EMBL" id="CUP82374.1"/>
    </source>
</evidence>
<proteinExistence type="predicted"/>
<accession>A0A174RAD2</accession>
<evidence type="ECO:0000313" key="2">
    <source>
        <dbReference type="Proteomes" id="UP000095563"/>
    </source>
</evidence>
<dbReference type="AlphaFoldDB" id="A0A174RAD2"/>
<sequence length="140" mass="15791">MGMIGRGDRMKIKKIISLASIFILSFILVSCSRGSAKTIKSTEVNMPNSISLSHGSFDGYKYRKLKLKEGQKITLNTEVTTEKGELSIKLLDDNGNELYNIKNDKEKDSKTIEIKEDGKYKLQIEGKHSGTCKIDWDIEE</sequence>
<evidence type="ECO:0008006" key="3">
    <source>
        <dbReference type="Google" id="ProtNLM"/>
    </source>
</evidence>
<name>A0A174RAD2_9CLOT</name>
<dbReference type="EMBL" id="CZBO01000001">
    <property type="protein sequence ID" value="CUP82374.1"/>
    <property type="molecule type" value="Genomic_DNA"/>
</dbReference>
<dbReference type="PROSITE" id="PS51257">
    <property type="entry name" value="PROKAR_LIPOPROTEIN"/>
    <property type="match status" value="1"/>
</dbReference>
<organism evidence="1 2">
    <name type="scientific">Clostridium baratii</name>
    <dbReference type="NCBI Taxonomy" id="1561"/>
    <lineage>
        <taxon>Bacteria</taxon>
        <taxon>Bacillati</taxon>
        <taxon>Bacillota</taxon>
        <taxon>Clostridia</taxon>
        <taxon>Eubacteriales</taxon>
        <taxon>Clostridiaceae</taxon>
        <taxon>Clostridium</taxon>
    </lineage>
</organism>
<gene>
    <name evidence="1" type="ORF">ERS852568_00934</name>
</gene>
<dbReference type="Gene3D" id="2.60.120.380">
    <property type="match status" value="1"/>
</dbReference>
<reference evidence="1 2" key="1">
    <citation type="submission" date="2015-09" db="EMBL/GenBank/DDBJ databases">
        <authorList>
            <consortium name="Pathogen Informatics"/>
        </authorList>
    </citation>
    <scope>NUCLEOTIDE SEQUENCE [LARGE SCALE GENOMIC DNA]</scope>
    <source>
        <strain evidence="1 2">2789STDY5834956</strain>
    </source>
</reference>
<dbReference type="Proteomes" id="UP000095563">
    <property type="component" value="Unassembled WGS sequence"/>
</dbReference>